<protein>
    <submittedName>
        <fullName evidence="2">Uncharacterized protein</fullName>
    </submittedName>
</protein>
<accession>A0ABU7XSZ3</accession>
<reference evidence="2 3" key="1">
    <citation type="submission" date="2022-09" db="EMBL/GenBank/DDBJ databases">
        <title>Genome sequencing of Flavivirga sp. MEBiC05379.</title>
        <authorList>
            <person name="Oh H.-M."/>
            <person name="Kwon K.K."/>
            <person name="Park M.J."/>
            <person name="Yang S.-H."/>
        </authorList>
    </citation>
    <scope>NUCLEOTIDE SEQUENCE [LARGE SCALE GENOMIC DNA]</scope>
    <source>
        <strain evidence="2 3">MEBiC05379</strain>
    </source>
</reference>
<keyword evidence="1" id="KW-1133">Transmembrane helix</keyword>
<comment type="caution">
    <text evidence="2">The sequence shown here is derived from an EMBL/GenBank/DDBJ whole genome shotgun (WGS) entry which is preliminary data.</text>
</comment>
<keyword evidence="1" id="KW-0812">Transmembrane</keyword>
<feature type="transmembrane region" description="Helical" evidence="1">
    <location>
        <begin position="50"/>
        <end position="70"/>
    </location>
</feature>
<dbReference type="RefSeq" id="WP_303305978.1">
    <property type="nucleotide sequence ID" value="NZ_JAODOP010000004.1"/>
</dbReference>
<dbReference type="Proteomes" id="UP001337305">
    <property type="component" value="Unassembled WGS sequence"/>
</dbReference>
<keyword evidence="1" id="KW-0472">Membrane</keyword>
<evidence type="ECO:0000313" key="3">
    <source>
        <dbReference type="Proteomes" id="UP001337305"/>
    </source>
</evidence>
<feature type="transmembrane region" description="Helical" evidence="1">
    <location>
        <begin position="12"/>
        <end position="30"/>
    </location>
</feature>
<sequence>MKTKIIELISDYPFYCGCLFLIIGVISLTYKIKKKKSLKKGNYNIASWNALINSWALIVIAFVFGIILIFK</sequence>
<proteinExistence type="predicted"/>
<evidence type="ECO:0000313" key="2">
    <source>
        <dbReference type="EMBL" id="MEF3833638.1"/>
    </source>
</evidence>
<dbReference type="EMBL" id="JAODOP010000004">
    <property type="protein sequence ID" value="MEF3833638.1"/>
    <property type="molecule type" value="Genomic_DNA"/>
</dbReference>
<keyword evidence="3" id="KW-1185">Reference proteome</keyword>
<name>A0ABU7XSZ3_9FLAO</name>
<organism evidence="2 3">
    <name type="scientific">Flavivirga spongiicola</name>
    <dbReference type="NCBI Taxonomy" id="421621"/>
    <lineage>
        <taxon>Bacteria</taxon>
        <taxon>Pseudomonadati</taxon>
        <taxon>Bacteroidota</taxon>
        <taxon>Flavobacteriia</taxon>
        <taxon>Flavobacteriales</taxon>
        <taxon>Flavobacteriaceae</taxon>
        <taxon>Flavivirga</taxon>
    </lineage>
</organism>
<gene>
    <name evidence="2" type="ORF">N1F79_10895</name>
</gene>
<evidence type="ECO:0000256" key="1">
    <source>
        <dbReference type="SAM" id="Phobius"/>
    </source>
</evidence>